<dbReference type="SUPFAM" id="SSF63748">
    <property type="entry name" value="Tudor/PWWP/MBT"/>
    <property type="match status" value="1"/>
</dbReference>
<feature type="compositionally biased region" description="Low complexity" evidence="2">
    <location>
        <begin position="41"/>
        <end position="70"/>
    </location>
</feature>
<dbReference type="Gene3D" id="2.30.30.140">
    <property type="match status" value="1"/>
</dbReference>
<dbReference type="PROSITE" id="PS50304">
    <property type="entry name" value="TUDOR"/>
    <property type="match status" value="1"/>
</dbReference>
<feature type="region of interest" description="Disordered" evidence="2">
    <location>
        <begin position="25"/>
        <end position="275"/>
    </location>
</feature>
<dbReference type="SMART" id="SM00322">
    <property type="entry name" value="KH"/>
    <property type="match status" value="1"/>
</dbReference>
<dbReference type="InterPro" id="IPR004088">
    <property type="entry name" value="KH_dom_type_1"/>
</dbReference>
<comment type="caution">
    <text evidence="4">The sequence shown here is derived from an EMBL/GenBank/DDBJ whole genome shotgun (WGS) entry which is preliminary data.</text>
</comment>
<dbReference type="PANTHER" id="PTHR22948:SF65">
    <property type="entry name" value="A-KINASE ANCHORING PROTEIN 1"/>
    <property type="match status" value="1"/>
</dbReference>
<name>A0A6A4W9S0_AMPAM</name>
<dbReference type="PANTHER" id="PTHR22948">
    <property type="entry name" value="TUDOR DOMAIN CONTAINING PROTEIN"/>
    <property type="match status" value="1"/>
</dbReference>
<dbReference type="GO" id="GO:0005739">
    <property type="term" value="C:mitochondrion"/>
    <property type="evidence" value="ECO:0007669"/>
    <property type="project" value="UniProtKB-ARBA"/>
</dbReference>
<dbReference type="SMART" id="SM00333">
    <property type="entry name" value="TUDOR"/>
    <property type="match status" value="1"/>
</dbReference>
<dbReference type="CDD" id="cd20407">
    <property type="entry name" value="Tudor_AKAP1"/>
    <property type="match status" value="1"/>
</dbReference>
<dbReference type="InterPro" id="IPR047367">
    <property type="entry name" value="Tudor_AKAP1"/>
</dbReference>
<dbReference type="InterPro" id="IPR002999">
    <property type="entry name" value="Tudor"/>
</dbReference>
<keyword evidence="4" id="KW-0808">Transferase</keyword>
<keyword evidence="4" id="KW-0418">Kinase</keyword>
<dbReference type="InterPro" id="IPR047368">
    <property type="entry name" value="KH-I_AKAP1"/>
</dbReference>
<organism evidence="4 5">
    <name type="scientific">Amphibalanus amphitrite</name>
    <name type="common">Striped barnacle</name>
    <name type="synonym">Balanus amphitrite</name>
    <dbReference type="NCBI Taxonomy" id="1232801"/>
    <lineage>
        <taxon>Eukaryota</taxon>
        <taxon>Metazoa</taxon>
        <taxon>Ecdysozoa</taxon>
        <taxon>Arthropoda</taxon>
        <taxon>Crustacea</taxon>
        <taxon>Multicrustacea</taxon>
        <taxon>Cirripedia</taxon>
        <taxon>Thoracica</taxon>
        <taxon>Thoracicalcarea</taxon>
        <taxon>Balanomorpha</taxon>
        <taxon>Balanoidea</taxon>
        <taxon>Balanidae</taxon>
        <taxon>Amphibalaninae</taxon>
        <taxon>Amphibalanus</taxon>
    </lineage>
</organism>
<dbReference type="InterPro" id="IPR050621">
    <property type="entry name" value="Tudor_domain_containing"/>
</dbReference>
<dbReference type="Proteomes" id="UP000440578">
    <property type="component" value="Unassembled WGS sequence"/>
</dbReference>
<dbReference type="OrthoDB" id="10069557at2759"/>
<feature type="compositionally biased region" description="Polar residues" evidence="2">
    <location>
        <begin position="263"/>
        <end position="275"/>
    </location>
</feature>
<protein>
    <submittedName>
        <fullName evidence="4">A-kinase anchor protein 1, mitochondrial</fullName>
    </submittedName>
</protein>
<gene>
    <name evidence="4" type="primary">AKAP1</name>
    <name evidence="4" type="ORF">FJT64_025923</name>
</gene>
<keyword evidence="5" id="KW-1185">Reference proteome</keyword>
<dbReference type="GO" id="GO:0010468">
    <property type="term" value="P:regulation of gene expression"/>
    <property type="evidence" value="ECO:0007669"/>
    <property type="project" value="UniProtKB-ARBA"/>
</dbReference>
<feature type="compositionally biased region" description="Polar residues" evidence="2">
    <location>
        <begin position="132"/>
        <end position="144"/>
    </location>
</feature>
<evidence type="ECO:0000256" key="1">
    <source>
        <dbReference type="PROSITE-ProRule" id="PRU00117"/>
    </source>
</evidence>
<evidence type="ECO:0000259" key="3">
    <source>
        <dbReference type="PROSITE" id="PS50304"/>
    </source>
</evidence>
<evidence type="ECO:0000313" key="4">
    <source>
        <dbReference type="EMBL" id="KAF0301919.1"/>
    </source>
</evidence>
<dbReference type="PROSITE" id="PS50084">
    <property type="entry name" value="KH_TYPE_1"/>
    <property type="match status" value="1"/>
</dbReference>
<evidence type="ECO:0000256" key="2">
    <source>
        <dbReference type="SAM" id="MobiDB-lite"/>
    </source>
</evidence>
<dbReference type="InterPro" id="IPR004087">
    <property type="entry name" value="KH_dom"/>
</dbReference>
<reference evidence="4 5" key="1">
    <citation type="submission" date="2019-07" db="EMBL/GenBank/DDBJ databases">
        <title>Draft genome assembly of a fouling barnacle, Amphibalanus amphitrite (Darwin, 1854): The first reference genome for Thecostraca.</title>
        <authorList>
            <person name="Kim W."/>
        </authorList>
    </citation>
    <scope>NUCLEOTIDE SEQUENCE [LARGE SCALE GENOMIC DNA]</scope>
    <source>
        <strain evidence="4">SNU_AA5</strain>
        <tissue evidence="4">Soma without cirri and trophi</tissue>
    </source>
</reference>
<dbReference type="Pfam" id="PF00567">
    <property type="entry name" value="TUDOR"/>
    <property type="match status" value="1"/>
</dbReference>
<accession>A0A6A4W9S0</accession>
<dbReference type="EMBL" id="VIIS01001110">
    <property type="protein sequence ID" value="KAF0301919.1"/>
    <property type="molecule type" value="Genomic_DNA"/>
</dbReference>
<sequence>MSGRPLLLVTLPVLTVVAICLYLRRRGRSDSDPPEPPAPDRAPAGGSADAEPEPAAVRAAPLAAQPAEAARSQPDDNAPEPAVKGDALSALEAAIQPASQREQPPPEAGDAPAQATEPAGAETDAVTESEEPQTNSQEPQTNGQEPRDSVQEPAITKEDAPTVSSEAPAVSAVAPAALEATQQSEAAPEATQQSEAAPEATQQPEAAQEATQQSEAVPEPSGEAAAAGAEAAEPPAGGAAETGADTASESSSDSGKGGSSASLEQASPATSPESAPMQTTVYDFLIPQKLCGRLIGKNGTFVNMLKARTGAHVIIRLHPVKSSVKICSVDGTQSEIDACLKLIREKFPVNKFPAMTLEQLNRPSEQALAVPDSQQLHLPQGVTCDVLVSAVVTAGQLFLQQHTHPTFRGLERLTTLMAACYGDGGSTPELPRPVVASSICAAPVAGGWYRAQVVAYYPDSDEMDVRFMDFGGYSRLPAALARQIRTDFMSLPFQAEECYLANVMPVSEDGWSLEAGAVFESLITDRALEAMVVGYAEDGTPFVNLYSIQGTEYGNNAITLVNQRLVESGAARWVELQA</sequence>
<evidence type="ECO:0000313" key="5">
    <source>
        <dbReference type="Proteomes" id="UP000440578"/>
    </source>
</evidence>
<feature type="compositionally biased region" description="Low complexity" evidence="2">
    <location>
        <begin position="161"/>
        <end position="262"/>
    </location>
</feature>
<feature type="domain" description="Tudor" evidence="3">
    <location>
        <begin position="433"/>
        <end position="491"/>
    </location>
</feature>
<dbReference type="SUPFAM" id="SSF54791">
    <property type="entry name" value="Eukaryotic type KH-domain (KH-domain type I)"/>
    <property type="match status" value="1"/>
</dbReference>
<dbReference type="GO" id="GO:0003723">
    <property type="term" value="F:RNA binding"/>
    <property type="evidence" value="ECO:0007669"/>
    <property type="project" value="UniProtKB-UniRule"/>
</dbReference>
<dbReference type="InterPro" id="IPR036612">
    <property type="entry name" value="KH_dom_type_1_sf"/>
</dbReference>
<dbReference type="InterPro" id="IPR035437">
    <property type="entry name" value="SNase_OB-fold_sf"/>
</dbReference>
<dbReference type="CDD" id="cd22395">
    <property type="entry name" value="KH-I_AKAP1"/>
    <property type="match status" value="1"/>
</dbReference>
<keyword evidence="1" id="KW-0694">RNA-binding</keyword>
<proteinExistence type="predicted"/>
<dbReference type="Gene3D" id="2.40.50.90">
    <property type="match status" value="1"/>
</dbReference>
<dbReference type="Pfam" id="PF00013">
    <property type="entry name" value="KH_1"/>
    <property type="match status" value="1"/>
</dbReference>
<feature type="compositionally biased region" description="Basic and acidic residues" evidence="2">
    <location>
        <begin position="145"/>
        <end position="160"/>
    </location>
</feature>
<dbReference type="AlphaFoldDB" id="A0A6A4W9S0"/>
<dbReference type="Gene3D" id="3.30.1370.10">
    <property type="entry name" value="K Homology domain, type 1"/>
    <property type="match status" value="1"/>
</dbReference>
<dbReference type="GO" id="GO:0016301">
    <property type="term" value="F:kinase activity"/>
    <property type="evidence" value="ECO:0007669"/>
    <property type="project" value="UniProtKB-KW"/>
</dbReference>